<comment type="caution">
    <text evidence="3">The sequence shown here is derived from an EMBL/GenBank/DDBJ whole genome shotgun (WGS) entry which is preliminary data.</text>
</comment>
<comment type="cofactor">
    <cofactor evidence="1">
        <name>FMN</name>
        <dbReference type="ChEBI" id="CHEBI:58210"/>
    </cofactor>
</comment>
<dbReference type="SUPFAM" id="SSF50475">
    <property type="entry name" value="FMN-binding split barrel"/>
    <property type="match status" value="1"/>
</dbReference>
<dbReference type="InterPro" id="IPR052174">
    <property type="entry name" value="Flavoredoxin"/>
</dbReference>
<dbReference type="PANTHER" id="PTHR43567:SF1">
    <property type="entry name" value="FLAVOREDOXIN"/>
    <property type="match status" value="1"/>
</dbReference>
<sequence>MDAKPTRIQECPLQIEARVKRIGFPAYSKDFTIVESEVTRVHAHEYILTGNAHIDPHKWSPLIYNFRHYCGLGEPLGKTFRA</sequence>
<reference evidence="3" key="1">
    <citation type="journal article" date="2014" name="Int. J. Syst. Evol. Microbiol.">
        <title>Complete genome sequence of Corynebacterium casei LMG S-19264T (=DSM 44701T), isolated from a smear-ripened cheese.</title>
        <authorList>
            <consortium name="US DOE Joint Genome Institute (JGI-PGF)"/>
            <person name="Walter F."/>
            <person name="Albersmeier A."/>
            <person name="Kalinowski J."/>
            <person name="Ruckert C."/>
        </authorList>
    </citation>
    <scope>NUCLEOTIDE SEQUENCE</scope>
    <source>
        <strain evidence="3">CGMCC 1.15371</strain>
    </source>
</reference>
<name>A0A8J2VYI2_9BACL</name>
<gene>
    <name evidence="3" type="ORF">GCM10011391_19290</name>
</gene>
<evidence type="ECO:0000256" key="1">
    <source>
        <dbReference type="ARBA" id="ARBA00001917"/>
    </source>
</evidence>
<dbReference type="InterPro" id="IPR012349">
    <property type="entry name" value="Split_barrel_FMN-bd"/>
</dbReference>
<keyword evidence="2" id="KW-0285">Flavoprotein</keyword>
<evidence type="ECO:0000313" key="3">
    <source>
        <dbReference type="EMBL" id="GGE40652.1"/>
    </source>
</evidence>
<organism evidence="3 4">
    <name type="scientific">Pullulanibacillus camelliae</name>
    <dbReference type="NCBI Taxonomy" id="1707096"/>
    <lineage>
        <taxon>Bacteria</taxon>
        <taxon>Bacillati</taxon>
        <taxon>Bacillota</taxon>
        <taxon>Bacilli</taxon>
        <taxon>Bacillales</taxon>
        <taxon>Sporolactobacillaceae</taxon>
        <taxon>Pullulanibacillus</taxon>
    </lineage>
</organism>
<dbReference type="AlphaFoldDB" id="A0A8J2VYI2"/>
<proteinExistence type="predicted"/>
<dbReference type="Proteomes" id="UP000628775">
    <property type="component" value="Unassembled WGS sequence"/>
</dbReference>
<dbReference type="Gene3D" id="2.30.110.10">
    <property type="entry name" value="Electron Transport, Fmn-binding Protein, Chain A"/>
    <property type="match status" value="1"/>
</dbReference>
<dbReference type="EMBL" id="BMIR01000007">
    <property type="protein sequence ID" value="GGE40652.1"/>
    <property type="molecule type" value="Genomic_DNA"/>
</dbReference>
<keyword evidence="4" id="KW-1185">Reference proteome</keyword>
<protein>
    <submittedName>
        <fullName evidence="3">Uncharacterized protein</fullName>
    </submittedName>
</protein>
<evidence type="ECO:0000256" key="2">
    <source>
        <dbReference type="ARBA" id="ARBA00022630"/>
    </source>
</evidence>
<dbReference type="PANTHER" id="PTHR43567">
    <property type="entry name" value="FLAVOREDOXIN-RELATED-RELATED"/>
    <property type="match status" value="1"/>
</dbReference>
<accession>A0A8J2VYI2</accession>
<reference evidence="3" key="2">
    <citation type="submission" date="2020-09" db="EMBL/GenBank/DDBJ databases">
        <authorList>
            <person name="Sun Q."/>
            <person name="Zhou Y."/>
        </authorList>
    </citation>
    <scope>NUCLEOTIDE SEQUENCE</scope>
    <source>
        <strain evidence="3">CGMCC 1.15371</strain>
    </source>
</reference>
<evidence type="ECO:0000313" key="4">
    <source>
        <dbReference type="Proteomes" id="UP000628775"/>
    </source>
</evidence>